<keyword evidence="9" id="KW-1185">Reference proteome</keyword>
<dbReference type="SMART" id="SM00303">
    <property type="entry name" value="GPS"/>
    <property type="match status" value="1"/>
</dbReference>
<protein>
    <recommendedName>
        <fullName evidence="7">GAIN-B domain-containing protein</fullName>
    </recommendedName>
</protein>
<evidence type="ECO:0000256" key="5">
    <source>
        <dbReference type="ARBA" id="ARBA00023157"/>
    </source>
</evidence>
<evidence type="ECO:0000256" key="3">
    <source>
        <dbReference type="ARBA" id="ARBA00022989"/>
    </source>
</evidence>
<accession>A0A6J8B8W7</accession>
<keyword evidence="3 6" id="KW-1133">Transmembrane helix</keyword>
<dbReference type="AlphaFoldDB" id="A0A6J8B8W7"/>
<feature type="transmembrane region" description="Helical" evidence="6">
    <location>
        <begin position="471"/>
        <end position="495"/>
    </location>
</feature>
<evidence type="ECO:0000313" key="9">
    <source>
        <dbReference type="Proteomes" id="UP000507470"/>
    </source>
</evidence>
<keyword evidence="2 6" id="KW-0812">Transmembrane</keyword>
<gene>
    <name evidence="8" type="ORF">MCOR_15493</name>
</gene>
<comment type="subcellular location">
    <subcellularLocation>
        <location evidence="1">Membrane</location>
    </subcellularLocation>
</comment>
<dbReference type="InterPro" id="IPR057244">
    <property type="entry name" value="GAIN_B"/>
</dbReference>
<dbReference type="InterPro" id="IPR046338">
    <property type="entry name" value="GAIN_dom_sf"/>
</dbReference>
<keyword evidence="5" id="KW-1015">Disulfide bond</keyword>
<dbReference type="Gene3D" id="2.60.220.50">
    <property type="match status" value="1"/>
</dbReference>
<dbReference type="EMBL" id="CACVKT020002708">
    <property type="protein sequence ID" value="CAC5379424.1"/>
    <property type="molecule type" value="Genomic_DNA"/>
</dbReference>
<dbReference type="PROSITE" id="PS50221">
    <property type="entry name" value="GAIN_B"/>
    <property type="match status" value="1"/>
</dbReference>
<sequence length="578" mass="64213">MVEGCDLKTISMVTKVDLTIRTDTGMVNTSPISAIQPVVRVKQGCSFSIHIQVKDDDGDIFNCRWANNKTADECGGICNGLSGSILNVETCILSYNATGSTGWYAVALQIEDFVSQSDIDPLSSVSLQFFIFVYSSTETCDNRPSINTSTDQNGALIFILSNTTYHKTIIASTHSINSKISEINTVSPIGMTKSALLKYGIVESQWYINVTWTPKETHIGSHQFCYAAFDTNRQVSDQICITLKSSNLIKENNTATEVSKILEDLNIITWNNITSGDLVTSSNILKDIADFVAENTDALTKNQIEDSSSITGIVKAVTDYSKSFTNVLHSEASIIIQKENICLPITGYSSTFYRNISKLFPESLSLNNSNISDVNSIIADFSIEPTPARIYYPVVIKFQYLSEDYSNPICVFLNFNMPGHPNGAWSTVGSRVVESTDTYTICEYTHTTNFAILMSPGKTVVCTAIAVALHYMFLVDFALMLGEGIQVAIMVVIIFRRESILQWMLPLCYGNCWLTVESKLIWAFVAPALFVVMVKQGYEHFQRRRTAIRLMESKSLSSSVSEFLTFHNINPVTDYMEI</sequence>
<dbReference type="PANTHER" id="PTHR12011:SF347">
    <property type="entry name" value="FI21270P1-RELATED"/>
    <property type="match status" value="1"/>
</dbReference>
<evidence type="ECO:0000259" key="7">
    <source>
        <dbReference type="PROSITE" id="PS50221"/>
    </source>
</evidence>
<dbReference type="Proteomes" id="UP000507470">
    <property type="component" value="Unassembled WGS sequence"/>
</dbReference>
<evidence type="ECO:0000256" key="2">
    <source>
        <dbReference type="ARBA" id="ARBA00022692"/>
    </source>
</evidence>
<dbReference type="Pfam" id="PF01825">
    <property type="entry name" value="GPS"/>
    <property type="match status" value="1"/>
</dbReference>
<proteinExistence type="predicted"/>
<reference evidence="8 9" key="1">
    <citation type="submission" date="2020-06" db="EMBL/GenBank/DDBJ databases">
        <authorList>
            <person name="Li R."/>
            <person name="Bekaert M."/>
        </authorList>
    </citation>
    <scope>NUCLEOTIDE SEQUENCE [LARGE SCALE GENOMIC DNA]</scope>
    <source>
        <strain evidence="9">wild</strain>
    </source>
</reference>
<feature type="domain" description="GAIN-B" evidence="7">
    <location>
        <begin position="306"/>
        <end position="460"/>
    </location>
</feature>
<dbReference type="PANTHER" id="PTHR12011">
    <property type="entry name" value="ADHESION G-PROTEIN COUPLED RECEPTOR"/>
    <property type="match status" value="1"/>
</dbReference>
<evidence type="ECO:0000256" key="6">
    <source>
        <dbReference type="SAM" id="Phobius"/>
    </source>
</evidence>
<dbReference type="InterPro" id="IPR000203">
    <property type="entry name" value="GPS"/>
</dbReference>
<dbReference type="GO" id="GO:0004930">
    <property type="term" value="F:G protein-coupled receptor activity"/>
    <property type="evidence" value="ECO:0007669"/>
    <property type="project" value="InterPro"/>
</dbReference>
<evidence type="ECO:0000256" key="4">
    <source>
        <dbReference type="ARBA" id="ARBA00023136"/>
    </source>
</evidence>
<name>A0A6J8B8W7_MYTCO</name>
<dbReference type="GO" id="GO:0005886">
    <property type="term" value="C:plasma membrane"/>
    <property type="evidence" value="ECO:0007669"/>
    <property type="project" value="TreeGrafter"/>
</dbReference>
<evidence type="ECO:0000256" key="1">
    <source>
        <dbReference type="ARBA" id="ARBA00004370"/>
    </source>
</evidence>
<keyword evidence="4 6" id="KW-0472">Membrane</keyword>
<evidence type="ECO:0000313" key="8">
    <source>
        <dbReference type="EMBL" id="CAC5379424.1"/>
    </source>
</evidence>
<organism evidence="8 9">
    <name type="scientific">Mytilus coruscus</name>
    <name type="common">Sea mussel</name>
    <dbReference type="NCBI Taxonomy" id="42192"/>
    <lineage>
        <taxon>Eukaryota</taxon>
        <taxon>Metazoa</taxon>
        <taxon>Spiralia</taxon>
        <taxon>Lophotrochozoa</taxon>
        <taxon>Mollusca</taxon>
        <taxon>Bivalvia</taxon>
        <taxon>Autobranchia</taxon>
        <taxon>Pteriomorphia</taxon>
        <taxon>Mytilida</taxon>
        <taxon>Mytiloidea</taxon>
        <taxon>Mytilidae</taxon>
        <taxon>Mytilinae</taxon>
        <taxon>Mytilus</taxon>
    </lineage>
</organism>
<dbReference type="OrthoDB" id="6160965at2759"/>